<evidence type="ECO:0000313" key="2">
    <source>
        <dbReference type="Proteomes" id="UP001054252"/>
    </source>
</evidence>
<organism evidence="1 2">
    <name type="scientific">Rubroshorea leprosula</name>
    <dbReference type="NCBI Taxonomy" id="152421"/>
    <lineage>
        <taxon>Eukaryota</taxon>
        <taxon>Viridiplantae</taxon>
        <taxon>Streptophyta</taxon>
        <taxon>Embryophyta</taxon>
        <taxon>Tracheophyta</taxon>
        <taxon>Spermatophyta</taxon>
        <taxon>Magnoliopsida</taxon>
        <taxon>eudicotyledons</taxon>
        <taxon>Gunneridae</taxon>
        <taxon>Pentapetalae</taxon>
        <taxon>rosids</taxon>
        <taxon>malvids</taxon>
        <taxon>Malvales</taxon>
        <taxon>Dipterocarpaceae</taxon>
        <taxon>Rubroshorea</taxon>
    </lineage>
</organism>
<dbReference type="AlphaFoldDB" id="A0AAV5JSU7"/>
<protein>
    <recommendedName>
        <fullName evidence="3">Retrotransposon Copia-like N-terminal domain-containing protein</fullName>
    </recommendedName>
</protein>
<sequence>MASSRSEPVSSNFPTITNPTVTSVQPPPPIVIPSLPITSSMSPISSSPMPISTPFTSIASLIFSHPVFSVNIKNFVPEILTHENYVIWKDLMIPVFKSKGVYGHIDGIDPCPPPTDPNFENWKQIDFQILSWIKATISSEVLRIIIQSGASLSAKAAWDVIQTSYQNQLWARKHYVKQQYRSMRKQSGQSMFSYLESVKKIADNMYDVGEHVTDKDIVMQALAGLDNEYSVAKRTIPQWVPFPSFLELRWLLLIEEDNVQHFSYGRFAFLPS</sequence>
<proteinExistence type="predicted"/>
<comment type="caution">
    <text evidence="1">The sequence shown here is derived from an EMBL/GenBank/DDBJ whole genome shotgun (WGS) entry which is preliminary data.</text>
</comment>
<dbReference type="Proteomes" id="UP001054252">
    <property type="component" value="Unassembled WGS sequence"/>
</dbReference>
<dbReference type="PANTHER" id="PTHR47481:SF29">
    <property type="entry name" value="RETROTRANSPOSON GAG DOMAIN-CONTAINING PROTEIN"/>
    <property type="match status" value="1"/>
</dbReference>
<gene>
    <name evidence="1" type="ORF">SLEP1_g28190</name>
</gene>
<dbReference type="PANTHER" id="PTHR47481">
    <property type="match status" value="1"/>
</dbReference>
<dbReference type="Pfam" id="PF14223">
    <property type="entry name" value="Retrotran_gag_2"/>
    <property type="match status" value="1"/>
</dbReference>
<evidence type="ECO:0008006" key="3">
    <source>
        <dbReference type="Google" id="ProtNLM"/>
    </source>
</evidence>
<dbReference type="EMBL" id="BPVZ01000048">
    <property type="protein sequence ID" value="GKV17723.1"/>
    <property type="molecule type" value="Genomic_DNA"/>
</dbReference>
<evidence type="ECO:0000313" key="1">
    <source>
        <dbReference type="EMBL" id="GKV17723.1"/>
    </source>
</evidence>
<accession>A0AAV5JSU7</accession>
<keyword evidence="2" id="KW-1185">Reference proteome</keyword>
<name>A0AAV5JSU7_9ROSI</name>
<reference evidence="1 2" key="1">
    <citation type="journal article" date="2021" name="Commun. Biol.">
        <title>The genome of Shorea leprosula (Dipterocarpaceae) highlights the ecological relevance of drought in aseasonal tropical rainforests.</title>
        <authorList>
            <person name="Ng K.K.S."/>
            <person name="Kobayashi M.J."/>
            <person name="Fawcett J.A."/>
            <person name="Hatakeyama M."/>
            <person name="Paape T."/>
            <person name="Ng C.H."/>
            <person name="Ang C.C."/>
            <person name="Tnah L.H."/>
            <person name="Lee C.T."/>
            <person name="Nishiyama T."/>
            <person name="Sese J."/>
            <person name="O'Brien M.J."/>
            <person name="Copetti D."/>
            <person name="Mohd Noor M.I."/>
            <person name="Ong R.C."/>
            <person name="Putra M."/>
            <person name="Sireger I.Z."/>
            <person name="Indrioko S."/>
            <person name="Kosugi Y."/>
            <person name="Izuno A."/>
            <person name="Isagi Y."/>
            <person name="Lee S.L."/>
            <person name="Shimizu K.K."/>
        </authorList>
    </citation>
    <scope>NUCLEOTIDE SEQUENCE [LARGE SCALE GENOMIC DNA]</scope>
    <source>
        <strain evidence="1">214</strain>
    </source>
</reference>